<evidence type="ECO:0000256" key="10">
    <source>
        <dbReference type="PROSITE-ProRule" id="PRU00175"/>
    </source>
</evidence>
<evidence type="ECO:0000256" key="4">
    <source>
        <dbReference type="ARBA" id="ARBA00022679"/>
    </source>
</evidence>
<name>A0A2G9FYT3_9LAMI</name>
<feature type="region of interest" description="Disordered" evidence="12">
    <location>
        <begin position="64"/>
        <end position="107"/>
    </location>
</feature>
<proteinExistence type="predicted"/>
<organism evidence="14 15">
    <name type="scientific">Handroanthus impetiginosus</name>
    <dbReference type="NCBI Taxonomy" id="429701"/>
    <lineage>
        <taxon>Eukaryota</taxon>
        <taxon>Viridiplantae</taxon>
        <taxon>Streptophyta</taxon>
        <taxon>Embryophyta</taxon>
        <taxon>Tracheophyta</taxon>
        <taxon>Spermatophyta</taxon>
        <taxon>Magnoliopsida</taxon>
        <taxon>eudicotyledons</taxon>
        <taxon>Gunneridae</taxon>
        <taxon>Pentapetalae</taxon>
        <taxon>asterids</taxon>
        <taxon>lamiids</taxon>
        <taxon>Lamiales</taxon>
        <taxon>Bignoniaceae</taxon>
        <taxon>Crescentiina</taxon>
        <taxon>Tabebuia alliance</taxon>
        <taxon>Handroanthus</taxon>
    </lineage>
</organism>
<keyword evidence="5 11" id="KW-0479">Metal-binding</keyword>
<protein>
    <recommendedName>
        <fullName evidence="11">E3 ubiquitin-protein ligase RMA</fullName>
        <ecNumber evidence="11">2.3.2.27</ecNumber>
    </recommendedName>
    <alternativeName>
        <fullName evidence="11">Protein RING membrane-anchor</fullName>
    </alternativeName>
    <alternativeName>
        <fullName evidence="11">RING-type E3 ubiquitin transferase RMA</fullName>
    </alternativeName>
</protein>
<keyword evidence="9" id="KW-0472">Membrane</keyword>
<sequence length="398" mass="44459">MAEENPSTMNLDLNLGPMDNSSGGQPGSESYRNAVMNLEGWFNGPAHRASEVARSRHQRWRSLRRQVRIPPETQNLALESIDGNEEQNGEGSVAAEERPPESAKVCENGDGYVEDDLLVKKDDSGKSNGDEGSFFDCNICFDSAKDPVVTCCGHLFCWPCLYQWLRHHSDANECPVCKGEVTVKSVTPIYGRGNNNIREPNVDSSVKIPLRPPAQQVDSWRQAIQRAALSIPMDEMIRRLGSSFDLDRELAEIQSQNSSNHQESPERSNLLLNRILTSRGIRRERTPPVLNDNLLNSMEGGPHRFPSMLRRRPSSLQAVMNSVENLAAERLVESYFHGNAVERTQELPLPFDDRDSISSIAAVIHSESQTVDNAVEIDSRISDMDSGDSPAPRRRRLN</sequence>
<dbReference type="InterPro" id="IPR045103">
    <property type="entry name" value="RNF5/RNF185-like"/>
</dbReference>
<reference evidence="15" key="1">
    <citation type="journal article" date="2018" name="Gigascience">
        <title>Genome assembly of the Pink Ipe (Handroanthus impetiginosus, Bignoniaceae), a highly valued, ecologically keystone Neotropical timber forest tree.</title>
        <authorList>
            <person name="Silva-Junior O.B."/>
            <person name="Grattapaglia D."/>
            <person name="Novaes E."/>
            <person name="Collevatti R.G."/>
        </authorList>
    </citation>
    <scope>NUCLEOTIDE SEQUENCE [LARGE SCALE GENOMIC DNA]</scope>
    <source>
        <strain evidence="15">cv. UFG-1</strain>
    </source>
</reference>
<evidence type="ECO:0000256" key="11">
    <source>
        <dbReference type="RuleBase" id="RU369090"/>
    </source>
</evidence>
<comment type="domain">
    <text evidence="11">The RING-type zinc finger domain is responsible for E3 ligase activity.</text>
</comment>
<dbReference type="Proteomes" id="UP000231279">
    <property type="component" value="Unassembled WGS sequence"/>
</dbReference>
<keyword evidence="8 11" id="KW-0862">Zinc</keyword>
<evidence type="ECO:0000313" key="15">
    <source>
        <dbReference type="Proteomes" id="UP000231279"/>
    </source>
</evidence>
<keyword evidence="7 11" id="KW-0833">Ubl conjugation pathway</keyword>
<evidence type="ECO:0000256" key="2">
    <source>
        <dbReference type="ARBA" id="ARBA00004308"/>
    </source>
</evidence>
<dbReference type="EMBL" id="NKXS01008605">
    <property type="protein sequence ID" value="PIM98226.1"/>
    <property type="molecule type" value="Genomic_DNA"/>
</dbReference>
<evidence type="ECO:0000256" key="5">
    <source>
        <dbReference type="ARBA" id="ARBA00022723"/>
    </source>
</evidence>
<dbReference type="InterPro" id="IPR013083">
    <property type="entry name" value="Znf_RING/FYVE/PHD"/>
</dbReference>
<dbReference type="GO" id="GO:0006511">
    <property type="term" value="P:ubiquitin-dependent protein catabolic process"/>
    <property type="evidence" value="ECO:0007669"/>
    <property type="project" value="UniProtKB-UniRule"/>
</dbReference>
<dbReference type="OrthoDB" id="6270329at2759"/>
<accession>A0A2G9FYT3</accession>
<dbReference type="SMART" id="SM00184">
    <property type="entry name" value="RING"/>
    <property type="match status" value="1"/>
</dbReference>
<evidence type="ECO:0000256" key="8">
    <source>
        <dbReference type="ARBA" id="ARBA00022833"/>
    </source>
</evidence>
<feature type="region of interest" description="Disordered" evidence="12">
    <location>
        <begin position="1"/>
        <end position="29"/>
    </location>
</feature>
<keyword evidence="14" id="KW-0436">Ligase</keyword>
<dbReference type="PROSITE" id="PS00518">
    <property type="entry name" value="ZF_RING_1"/>
    <property type="match status" value="1"/>
</dbReference>
<comment type="catalytic activity">
    <reaction evidence="1 11">
        <text>S-ubiquitinyl-[E2 ubiquitin-conjugating enzyme]-L-cysteine + [acceptor protein]-L-lysine = [E2 ubiquitin-conjugating enzyme]-L-cysteine + N(6)-ubiquitinyl-[acceptor protein]-L-lysine.</text>
        <dbReference type="EC" id="2.3.2.27"/>
    </reaction>
</comment>
<evidence type="ECO:0000256" key="3">
    <source>
        <dbReference type="ARBA" id="ARBA00004906"/>
    </source>
</evidence>
<feature type="compositionally biased region" description="Polar residues" evidence="12">
    <location>
        <begin position="1"/>
        <end position="11"/>
    </location>
</feature>
<dbReference type="EC" id="2.3.2.27" evidence="11"/>
<evidence type="ECO:0000256" key="7">
    <source>
        <dbReference type="ARBA" id="ARBA00022786"/>
    </source>
</evidence>
<dbReference type="GO" id="GO:0016874">
    <property type="term" value="F:ligase activity"/>
    <property type="evidence" value="ECO:0007669"/>
    <property type="project" value="UniProtKB-KW"/>
</dbReference>
<dbReference type="SUPFAM" id="SSF57850">
    <property type="entry name" value="RING/U-box"/>
    <property type="match status" value="1"/>
</dbReference>
<dbReference type="GO" id="GO:0061630">
    <property type="term" value="F:ubiquitin protein ligase activity"/>
    <property type="evidence" value="ECO:0007669"/>
    <property type="project" value="UniProtKB-UniRule"/>
</dbReference>
<feature type="domain" description="RING-type" evidence="13">
    <location>
        <begin position="137"/>
        <end position="178"/>
    </location>
</feature>
<keyword evidence="11" id="KW-0256">Endoplasmic reticulum</keyword>
<dbReference type="UniPathway" id="UPA00143"/>
<dbReference type="InterPro" id="IPR017907">
    <property type="entry name" value="Znf_RING_CS"/>
</dbReference>
<keyword evidence="4 11" id="KW-0808">Transferase</keyword>
<comment type="function">
    <text evidence="11">E3 ubiquitin-protein ligase.</text>
</comment>
<feature type="region of interest" description="Disordered" evidence="12">
    <location>
        <begin position="378"/>
        <end position="398"/>
    </location>
</feature>
<dbReference type="Gene3D" id="3.30.40.10">
    <property type="entry name" value="Zinc/RING finger domain, C3HC4 (zinc finger)"/>
    <property type="match status" value="1"/>
</dbReference>
<dbReference type="GO" id="GO:0008270">
    <property type="term" value="F:zinc ion binding"/>
    <property type="evidence" value="ECO:0007669"/>
    <property type="project" value="UniProtKB-KW"/>
</dbReference>
<dbReference type="AlphaFoldDB" id="A0A2G9FYT3"/>
<evidence type="ECO:0000259" key="13">
    <source>
        <dbReference type="PROSITE" id="PS50089"/>
    </source>
</evidence>
<dbReference type="CDD" id="cd16745">
    <property type="entry name" value="RING-HC_AtRMA-like"/>
    <property type="match status" value="1"/>
</dbReference>
<evidence type="ECO:0000256" key="12">
    <source>
        <dbReference type="SAM" id="MobiDB-lite"/>
    </source>
</evidence>
<feature type="compositionally biased region" description="Polar residues" evidence="12">
    <location>
        <begin position="19"/>
        <end position="29"/>
    </location>
</feature>
<evidence type="ECO:0000256" key="6">
    <source>
        <dbReference type="ARBA" id="ARBA00022771"/>
    </source>
</evidence>
<dbReference type="GO" id="GO:0016567">
    <property type="term" value="P:protein ubiquitination"/>
    <property type="evidence" value="ECO:0007669"/>
    <property type="project" value="UniProtKB-UniPathway"/>
</dbReference>
<evidence type="ECO:0000256" key="1">
    <source>
        <dbReference type="ARBA" id="ARBA00000900"/>
    </source>
</evidence>
<comment type="caution">
    <text evidence="14">The sequence shown here is derived from an EMBL/GenBank/DDBJ whole genome shotgun (WGS) entry which is preliminary data.</text>
</comment>
<dbReference type="Pfam" id="PF13923">
    <property type="entry name" value="zf-C3HC4_2"/>
    <property type="match status" value="1"/>
</dbReference>
<dbReference type="PROSITE" id="PS50089">
    <property type="entry name" value="ZF_RING_2"/>
    <property type="match status" value="1"/>
</dbReference>
<evidence type="ECO:0000313" key="14">
    <source>
        <dbReference type="EMBL" id="PIM98226.1"/>
    </source>
</evidence>
<evidence type="ECO:0000256" key="9">
    <source>
        <dbReference type="ARBA" id="ARBA00023136"/>
    </source>
</evidence>
<comment type="subcellular location">
    <subcellularLocation>
        <location evidence="2">Endomembrane system</location>
    </subcellularLocation>
    <subcellularLocation>
        <location evidence="11">Endoplasmic reticulum membrane</location>
        <topology evidence="11">Single-pass type IV membrane protein</topology>
    </subcellularLocation>
</comment>
<dbReference type="PANTHER" id="PTHR12313">
    <property type="entry name" value="E3 UBIQUITIN-PROTEIN LIGASE RNF5-RELATED"/>
    <property type="match status" value="1"/>
</dbReference>
<gene>
    <name evidence="14" type="ORF">CDL12_29294</name>
</gene>
<keyword evidence="15" id="KW-1185">Reference proteome</keyword>
<dbReference type="InterPro" id="IPR001841">
    <property type="entry name" value="Znf_RING"/>
</dbReference>
<dbReference type="STRING" id="429701.A0A2G9FYT3"/>
<comment type="pathway">
    <text evidence="3 11">Protein modification; protein ubiquitination.</text>
</comment>
<keyword evidence="6 10" id="KW-0863">Zinc-finger</keyword>
<dbReference type="GO" id="GO:0005789">
    <property type="term" value="C:endoplasmic reticulum membrane"/>
    <property type="evidence" value="ECO:0007669"/>
    <property type="project" value="UniProtKB-SubCell"/>
</dbReference>